<dbReference type="Proteomes" id="UP000295110">
    <property type="component" value="Unassembled WGS sequence"/>
</dbReference>
<organism evidence="2 3">
    <name type="scientific">Roseateles saccharophilus</name>
    <name type="common">Pseudomonas saccharophila</name>
    <dbReference type="NCBI Taxonomy" id="304"/>
    <lineage>
        <taxon>Bacteria</taxon>
        <taxon>Pseudomonadati</taxon>
        <taxon>Pseudomonadota</taxon>
        <taxon>Betaproteobacteria</taxon>
        <taxon>Burkholderiales</taxon>
        <taxon>Sphaerotilaceae</taxon>
        <taxon>Roseateles</taxon>
    </lineage>
</organism>
<evidence type="ECO:0000259" key="1">
    <source>
        <dbReference type="Pfam" id="PF01814"/>
    </source>
</evidence>
<dbReference type="EMBL" id="SMBU01000008">
    <property type="protein sequence ID" value="TCV00255.1"/>
    <property type="molecule type" value="Genomic_DNA"/>
</dbReference>
<evidence type="ECO:0000313" key="3">
    <source>
        <dbReference type="Proteomes" id="UP000295110"/>
    </source>
</evidence>
<dbReference type="CDD" id="cd12108">
    <property type="entry name" value="Hr-like"/>
    <property type="match status" value="1"/>
</dbReference>
<keyword evidence="3" id="KW-1185">Reference proteome</keyword>
<proteinExistence type="predicted"/>
<dbReference type="Gene3D" id="1.20.120.520">
    <property type="entry name" value="nmb1532 protein domain like"/>
    <property type="match status" value="1"/>
</dbReference>
<dbReference type="AlphaFoldDB" id="A0A4R3VCA2"/>
<gene>
    <name evidence="2" type="ORF">EV671_10089</name>
</gene>
<feature type="domain" description="Hemerythrin-like" evidence="1">
    <location>
        <begin position="21"/>
        <end position="153"/>
    </location>
</feature>
<name>A0A4R3VCA2_ROSSA</name>
<dbReference type="InterPro" id="IPR012312">
    <property type="entry name" value="Hemerythrin-like"/>
</dbReference>
<evidence type="ECO:0000313" key="2">
    <source>
        <dbReference type="EMBL" id="TCV00255.1"/>
    </source>
</evidence>
<protein>
    <submittedName>
        <fullName evidence="2">Hemerythrin-like domain-containing protein</fullName>
    </submittedName>
</protein>
<reference evidence="2 3" key="1">
    <citation type="submission" date="2019-03" db="EMBL/GenBank/DDBJ databases">
        <title>Genomic Encyclopedia of Type Strains, Phase IV (KMG-IV): sequencing the most valuable type-strain genomes for metagenomic binning, comparative biology and taxonomic classification.</title>
        <authorList>
            <person name="Goeker M."/>
        </authorList>
    </citation>
    <scope>NUCLEOTIDE SEQUENCE [LARGE SCALE GENOMIC DNA]</scope>
    <source>
        <strain evidence="2 3">DSM 654</strain>
    </source>
</reference>
<dbReference type="Pfam" id="PF01814">
    <property type="entry name" value="Hemerythrin"/>
    <property type="match status" value="1"/>
</dbReference>
<comment type="caution">
    <text evidence="2">The sequence shown here is derived from an EMBL/GenBank/DDBJ whole genome shotgun (WGS) entry which is preliminary data.</text>
</comment>
<accession>A0A4R3VCA2</accession>
<sequence length="178" mass="19859">MPRMSSKIALHAGPAVGFDQPFEMLAACHERVRRSLDLLQRLQAHVARHGVDGQARSAAADVLRYFDLAGPAHHEDEERHVLPRLRRAGLADLAERLQTQHDEMGRLWALLRQPLQAWAAGEPADLPDELLHSYIDLYAVHMPLEEGQAFPAAAANLEEPALESMGKEMAERRQGGQR</sequence>